<feature type="transmembrane region" description="Helical" evidence="1">
    <location>
        <begin position="21"/>
        <end position="46"/>
    </location>
</feature>
<keyword evidence="2" id="KW-0614">Plasmid</keyword>
<geneLocation type="plasmid" evidence="2 3">
    <name>unnamed1</name>
</geneLocation>
<keyword evidence="1" id="KW-1133">Transmembrane helix</keyword>
<dbReference type="GeneID" id="95502317"/>
<dbReference type="EMBL" id="CP108037">
    <property type="protein sequence ID" value="WUN84556.1"/>
    <property type="molecule type" value="Genomic_DNA"/>
</dbReference>
<evidence type="ECO:0000313" key="3">
    <source>
        <dbReference type="Proteomes" id="UP001432312"/>
    </source>
</evidence>
<name>A0ABZ1QPE2_9ACTN</name>
<feature type="transmembrane region" description="Helical" evidence="1">
    <location>
        <begin position="52"/>
        <end position="68"/>
    </location>
</feature>
<dbReference type="RefSeq" id="WP_328741280.1">
    <property type="nucleotide sequence ID" value="NZ_CP108037.1"/>
</dbReference>
<keyword evidence="1" id="KW-0812">Transmembrane</keyword>
<accession>A0ABZ1QPE2</accession>
<sequence length="88" mass="8891">MPAKPASVVPTSPVEPAVTELARFTGAHAIVFTAFIASASVLVVLGTPVQDILLLLGGVAGIAVLATSKPRPGAMLRRVFSAAITPSK</sequence>
<reference evidence="2" key="1">
    <citation type="submission" date="2022-10" db="EMBL/GenBank/DDBJ databases">
        <title>The complete genomes of actinobacterial strains from the NBC collection.</title>
        <authorList>
            <person name="Joergensen T.S."/>
            <person name="Alvarez Arevalo M."/>
            <person name="Sterndorff E.B."/>
            <person name="Faurdal D."/>
            <person name="Vuksanovic O."/>
            <person name="Mourched A.-S."/>
            <person name="Charusanti P."/>
            <person name="Shaw S."/>
            <person name="Blin K."/>
            <person name="Weber T."/>
        </authorList>
    </citation>
    <scope>NUCLEOTIDE SEQUENCE</scope>
    <source>
        <strain evidence="2">NBC_00303</strain>
        <plasmid evidence="2">unnamed1</plasmid>
    </source>
</reference>
<dbReference type="Proteomes" id="UP001432312">
    <property type="component" value="Plasmid unnamed1"/>
</dbReference>
<evidence type="ECO:0000256" key="1">
    <source>
        <dbReference type="SAM" id="Phobius"/>
    </source>
</evidence>
<keyword evidence="1" id="KW-0472">Membrane</keyword>
<proteinExistence type="predicted"/>
<organism evidence="2 3">
    <name type="scientific">Streptomyces erythrochromogenes</name>
    <dbReference type="NCBI Taxonomy" id="285574"/>
    <lineage>
        <taxon>Bacteria</taxon>
        <taxon>Bacillati</taxon>
        <taxon>Actinomycetota</taxon>
        <taxon>Actinomycetes</taxon>
        <taxon>Kitasatosporales</taxon>
        <taxon>Streptomycetaceae</taxon>
        <taxon>Streptomyces</taxon>
    </lineage>
</organism>
<gene>
    <name evidence="2" type="ORF">OHA91_39720</name>
</gene>
<protein>
    <submittedName>
        <fullName evidence="2">Uncharacterized protein</fullName>
    </submittedName>
</protein>
<evidence type="ECO:0000313" key="2">
    <source>
        <dbReference type="EMBL" id="WUN84556.1"/>
    </source>
</evidence>
<keyword evidence="3" id="KW-1185">Reference proteome</keyword>